<organism evidence="1 2">
    <name type="scientific">Halarcobacter mediterraneus</name>
    <dbReference type="NCBI Taxonomy" id="2023153"/>
    <lineage>
        <taxon>Bacteria</taxon>
        <taxon>Pseudomonadati</taxon>
        <taxon>Campylobacterota</taxon>
        <taxon>Epsilonproteobacteria</taxon>
        <taxon>Campylobacterales</taxon>
        <taxon>Arcobacteraceae</taxon>
        <taxon>Halarcobacter</taxon>
    </lineage>
</organism>
<dbReference type="EMBL" id="NXIE01000001">
    <property type="protein sequence ID" value="RXK14038.1"/>
    <property type="molecule type" value="Genomic_DNA"/>
</dbReference>
<proteinExistence type="predicted"/>
<comment type="caution">
    <text evidence="1">The sequence shown here is derived from an EMBL/GenBank/DDBJ whole genome shotgun (WGS) entry which is preliminary data.</text>
</comment>
<keyword evidence="2" id="KW-1185">Reference proteome</keyword>
<dbReference type="AlphaFoldDB" id="A0A4Q1AWE2"/>
<dbReference type="Proteomes" id="UP000289718">
    <property type="component" value="Unassembled WGS sequence"/>
</dbReference>
<dbReference type="OrthoDB" id="5356867at2"/>
<protein>
    <submittedName>
        <fullName evidence="1">Uncharacterized protein</fullName>
    </submittedName>
</protein>
<sequence length="214" mass="24773">MLPVFIIGGVALAATGFGLRKYVQENDKQELLEDAYIGFTNWGDNLGRKIADFGDSFFENKDEEEPKDSIEKFDELSSIFFEHLIPMFLETYGSFKNLPELEMKQFYTLESEANYNLFKITDKSKIELDSCVSKFAKGIYAVKVELEEIKLLCNGNNNFKTLSKSTKKKIKNTHLLMIRLIKIYNHDIIDEDGQLLEQYIRELDEIKIIADKII</sequence>
<reference evidence="1 2" key="1">
    <citation type="submission" date="2017-09" db="EMBL/GenBank/DDBJ databases">
        <title>Genomics of the genus Arcobacter.</title>
        <authorList>
            <person name="Perez-Cataluna A."/>
            <person name="Figueras M.J."/>
            <person name="Salas-Masso N."/>
        </authorList>
    </citation>
    <scope>NUCLEOTIDE SEQUENCE [LARGE SCALE GENOMIC DNA]</scope>
    <source>
        <strain evidence="1 2">F156-34</strain>
    </source>
</reference>
<name>A0A4Q1AWE2_9BACT</name>
<accession>A0A4Q1AWE2</accession>
<evidence type="ECO:0000313" key="2">
    <source>
        <dbReference type="Proteomes" id="UP000289718"/>
    </source>
</evidence>
<dbReference type="RefSeq" id="WP_129060148.1">
    <property type="nucleotide sequence ID" value="NZ_NXIE01000001.1"/>
</dbReference>
<gene>
    <name evidence="1" type="ORF">CP965_00895</name>
</gene>
<evidence type="ECO:0000313" key="1">
    <source>
        <dbReference type="EMBL" id="RXK14038.1"/>
    </source>
</evidence>